<evidence type="ECO:0000313" key="2">
    <source>
        <dbReference type="Proteomes" id="UP000184485"/>
    </source>
</evidence>
<sequence length="211" mass="22296">MTALPTRSGLIFNLARPAAESVNIAADISVALSLAKRFSGQAGAADIGYSVAQHCCLGADVLAAETGDAALAFHFLMHDAHEAYCGDLTTPLVSAVDAVAEEISFGKSKGLMRDAIRVLKARIDGAIFSSIGVTYPPSPEISAAVREMDRRMLHYECVRLLPTSGFRLDGGAPPPKPIEGLAPLICWTAADAAQSWRLRFLAWLDAAAVKS</sequence>
<accession>A0A1M4Y6E4</accession>
<evidence type="ECO:0008006" key="3">
    <source>
        <dbReference type="Google" id="ProtNLM"/>
    </source>
</evidence>
<dbReference type="OrthoDB" id="1099791at2"/>
<organism evidence="1 2">
    <name type="scientific">Kaistia soli DSM 19436</name>
    <dbReference type="NCBI Taxonomy" id="1122133"/>
    <lineage>
        <taxon>Bacteria</taxon>
        <taxon>Pseudomonadati</taxon>
        <taxon>Pseudomonadota</taxon>
        <taxon>Alphaproteobacteria</taxon>
        <taxon>Hyphomicrobiales</taxon>
        <taxon>Kaistiaceae</taxon>
        <taxon>Kaistia</taxon>
    </lineage>
</organism>
<dbReference type="AlphaFoldDB" id="A0A1M4Y6E4"/>
<proteinExistence type="predicted"/>
<protein>
    <recommendedName>
        <fullName evidence="3">HD domain-containing protein</fullName>
    </recommendedName>
</protein>
<dbReference type="SUPFAM" id="SSF109604">
    <property type="entry name" value="HD-domain/PDEase-like"/>
    <property type="match status" value="1"/>
</dbReference>
<dbReference type="RefSeq" id="WP_073051974.1">
    <property type="nucleotide sequence ID" value="NZ_FQUP01000001.1"/>
</dbReference>
<dbReference type="STRING" id="1122133.SAMN02745157_1434"/>
<dbReference type="Gene3D" id="1.10.3210.10">
    <property type="entry name" value="Hypothetical protein af1432"/>
    <property type="match status" value="1"/>
</dbReference>
<name>A0A1M4Y6E4_9HYPH</name>
<dbReference type="Proteomes" id="UP000184485">
    <property type="component" value="Unassembled WGS sequence"/>
</dbReference>
<evidence type="ECO:0000313" key="1">
    <source>
        <dbReference type="EMBL" id="SHF01143.1"/>
    </source>
</evidence>
<gene>
    <name evidence="1" type="ORF">SAMN02745157_1434</name>
</gene>
<reference evidence="1 2" key="1">
    <citation type="submission" date="2016-11" db="EMBL/GenBank/DDBJ databases">
        <authorList>
            <person name="Jaros S."/>
            <person name="Januszkiewicz K."/>
            <person name="Wedrychowicz H."/>
        </authorList>
    </citation>
    <scope>NUCLEOTIDE SEQUENCE [LARGE SCALE GENOMIC DNA]</scope>
    <source>
        <strain evidence="1 2">DSM 19436</strain>
    </source>
</reference>
<dbReference type="EMBL" id="FQUP01000001">
    <property type="protein sequence ID" value="SHF01143.1"/>
    <property type="molecule type" value="Genomic_DNA"/>
</dbReference>
<keyword evidence="2" id="KW-1185">Reference proteome</keyword>